<feature type="compositionally biased region" description="Low complexity" evidence="1">
    <location>
        <begin position="105"/>
        <end position="125"/>
    </location>
</feature>
<keyword evidence="2" id="KW-0812">Transmembrane</keyword>
<feature type="transmembrane region" description="Helical" evidence="2">
    <location>
        <begin position="52"/>
        <end position="73"/>
    </location>
</feature>
<feature type="region of interest" description="Disordered" evidence="1">
    <location>
        <begin position="105"/>
        <end position="150"/>
    </location>
</feature>
<evidence type="ECO:0000313" key="4">
    <source>
        <dbReference type="Proteomes" id="UP001055101"/>
    </source>
</evidence>
<protein>
    <submittedName>
        <fullName evidence="3">Uncharacterized protein</fullName>
    </submittedName>
</protein>
<reference evidence="3" key="1">
    <citation type="journal article" date="2021" name="Front. Microbiol.">
        <title>Comprehensive Comparative Genomics and Phenotyping of Methylobacterium Species.</title>
        <authorList>
            <person name="Alessa O."/>
            <person name="Ogura Y."/>
            <person name="Fujitani Y."/>
            <person name="Takami H."/>
            <person name="Hayashi T."/>
            <person name="Sahin N."/>
            <person name="Tani A."/>
        </authorList>
    </citation>
    <scope>NUCLEOTIDE SEQUENCE</scope>
    <source>
        <strain evidence="3">DSM 23674</strain>
    </source>
</reference>
<sequence length="150" mass="15166">MVELGLVWVVLAGVYLVLAGSLNVNEVGAAVLCGGLGAIWVWQIGRCGDHHLAIRAASMPPLSVVLAVALAGYDLSRGHLPRALLKLGGATASPFRLLTWPIAGSSATTSPGSSSASPCSPAGSPWPEPAHESGPAPRRRSGPSGCGDEP</sequence>
<keyword evidence="2" id="KW-1133">Transmembrane helix</keyword>
<evidence type="ECO:0000256" key="1">
    <source>
        <dbReference type="SAM" id="MobiDB-lite"/>
    </source>
</evidence>
<name>A0ABQ4TTC7_9HYPH</name>
<organism evidence="3 4">
    <name type="scientific">Methylobacterium thuringiense</name>
    <dbReference type="NCBI Taxonomy" id="1003091"/>
    <lineage>
        <taxon>Bacteria</taxon>
        <taxon>Pseudomonadati</taxon>
        <taxon>Pseudomonadota</taxon>
        <taxon>Alphaproteobacteria</taxon>
        <taxon>Hyphomicrobiales</taxon>
        <taxon>Methylobacteriaceae</taxon>
        <taxon>Methylobacterium</taxon>
    </lineage>
</organism>
<dbReference type="EMBL" id="BPRA01000017">
    <property type="protein sequence ID" value="GJE57135.1"/>
    <property type="molecule type" value="Genomic_DNA"/>
</dbReference>
<dbReference type="RefSeq" id="WP_238232559.1">
    <property type="nucleotide sequence ID" value="NZ_BPRA01000017.1"/>
</dbReference>
<feature type="transmembrane region" description="Helical" evidence="2">
    <location>
        <begin position="29"/>
        <end position="45"/>
    </location>
</feature>
<gene>
    <name evidence="3" type="ORF">EKPJFOCH_3647</name>
</gene>
<reference evidence="3" key="2">
    <citation type="submission" date="2021-08" db="EMBL/GenBank/DDBJ databases">
        <authorList>
            <person name="Tani A."/>
            <person name="Ola A."/>
            <person name="Ogura Y."/>
            <person name="Katsura K."/>
            <person name="Hayashi T."/>
        </authorList>
    </citation>
    <scope>NUCLEOTIDE SEQUENCE</scope>
    <source>
        <strain evidence="3">DSM 23674</strain>
    </source>
</reference>
<proteinExistence type="predicted"/>
<accession>A0ABQ4TTC7</accession>
<evidence type="ECO:0000256" key="2">
    <source>
        <dbReference type="SAM" id="Phobius"/>
    </source>
</evidence>
<keyword evidence="4" id="KW-1185">Reference proteome</keyword>
<evidence type="ECO:0000313" key="3">
    <source>
        <dbReference type="EMBL" id="GJE57135.1"/>
    </source>
</evidence>
<dbReference type="Proteomes" id="UP001055101">
    <property type="component" value="Unassembled WGS sequence"/>
</dbReference>
<keyword evidence="2" id="KW-0472">Membrane</keyword>
<comment type="caution">
    <text evidence="3">The sequence shown here is derived from an EMBL/GenBank/DDBJ whole genome shotgun (WGS) entry which is preliminary data.</text>
</comment>